<dbReference type="PANTHER" id="PTHR46382:SF1">
    <property type="entry name" value="PHOSPHATIDATE CYTIDYLYLTRANSFERASE"/>
    <property type="match status" value="1"/>
</dbReference>
<dbReference type="PROSITE" id="PS01315">
    <property type="entry name" value="CDS"/>
    <property type="match status" value="1"/>
</dbReference>
<evidence type="ECO:0000256" key="17">
    <source>
        <dbReference type="ARBA" id="ARBA00023264"/>
    </source>
</evidence>
<keyword evidence="17" id="KW-1208">Phospholipid metabolism</keyword>
<dbReference type="RefSeq" id="WP_165599964.1">
    <property type="nucleotide sequence ID" value="NZ_SORZ01000001.1"/>
</dbReference>
<comment type="catalytic activity">
    <reaction evidence="1 18">
        <text>a 1,2-diacyl-sn-glycero-3-phosphate + CTP + H(+) = a CDP-1,2-diacyl-sn-glycerol + diphosphate</text>
        <dbReference type="Rhea" id="RHEA:16229"/>
        <dbReference type="ChEBI" id="CHEBI:15378"/>
        <dbReference type="ChEBI" id="CHEBI:33019"/>
        <dbReference type="ChEBI" id="CHEBI:37563"/>
        <dbReference type="ChEBI" id="CHEBI:58332"/>
        <dbReference type="ChEBI" id="CHEBI:58608"/>
        <dbReference type="EC" id="2.7.7.41"/>
    </reaction>
</comment>
<keyword evidence="21" id="KW-1185">Reference proteome</keyword>
<evidence type="ECO:0000256" key="8">
    <source>
        <dbReference type="ARBA" id="ARBA00022475"/>
    </source>
</evidence>
<comment type="caution">
    <text evidence="20">The sequence shown here is derived from an EMBL/GenBank/DDBJ whole genome shotgun (WGS) entry which is preliminary data.</text>
</comment>
<evidence type="ECO:0000256" key="14">
    <source>
        <dbReference type="ARBA" id="ARBA00023098"/>
    </source>
</evidence>
<evidence type="ECO:0000256" key="4">
    <source>
        <dbReference type="ARBA" id="ARBA00005189"/>
    </source>
</evidence>
<evidence type="ECO:0000256" key="19">
    <source>
        <dbReference type="SAM" id="Phobius"/>
    </source>
</evidence>
<evidence type="ECO:0000256" key="2">
    <source>
        <dbReference type="ARBA" id="ARBA00004651"/>
    </source>
</evidence>
<dbReference type="Pfam" id="PF01148">
    <property type="entry name" value="CTP_transf_1"/>
    <property type="match status" value="1"/>
</dbReference>
<comment type="pathway">
    <text evidence="3 18">Phospholipid metabolism; CDP-diacylglycerol biosynthesis; CDP-diacylglycerol from sn-glycerol 3-phosphate: step 3/3.</text>
</comment>
<keyword evidence="15 19" id="KW-0472">Membrane</keyword>
<feature type="transmembrane region" description="Helical" evidence="19">
    <location>
        <begin position="128"/>
        <end position="148"/>
    </location>
</feature>
<evidence type="ECO:0000256" key="16">
    <source>
        <dbReference type="ARBA" id="ARBA00023209"/>
    </source>
</evidence>
<evidence type="ECO:0000256" key="9">
    <source>
        <dbReference type="ARBA" id="ARBA00022516"/>
    </source>
</evidence>
<evidence type="ECO:0000256" key="12">
    <source>
        <dbReference type="ARBA" id="ARBA00022695"/>
    </source>
</evidence>
<keyword evidence="12 18" id="KW-0548">Nucleotidyltransferase</keyword>
<feature type="transmembrane region" description="Helical" evidence="19">
    <location>
        <begin position="168"/>
        <end position="185"/>
    </location>
</feature>
<evidence type="ECO:0000313" key="21">
    <source>
        <dbReference type="Proteomes" id="UP000315037"/>
    </source>
</evidence>
<dbReference type="GO" id="GO:0016024">
    <property type="term" value="P:CDP-diacylglycerol biosynthetic process"/>
    <property type="evidence" value="ECO:0007669"/>
    <property type="project" value="UniProtKB-UniPathway"/>
</dbReference>
<feature type="transmembrane region" description="Helical" evidence="19">
    <location>
        <begin position="19"/>
        <end position="36"/>
    </location>
</feature>
<name>A0A506UPY9_9PROT</name>
<evidence type="ECO:0000313" key="20">
    <source>
        <dbReference type="EMBL" id="TPW35438.1"/>
    </source>
</evidence>
<reference evidence="20 21" key="1">
    <citation type="submission" date="2019-03" db="EMBL/GenBank/DDBJ databases">
        <title>The complete genome sequence of Neokomagataea sp. Jb2 NBRC113641.</title>
        <authorList>
            <person name="Chua K.-O."/>
            <person name="Chan K.-G."/>
            <person name="See-Too W.-S."/>
        </authorList>
    </citation>
    <scope>NUCLEOTIDE SEQUENCE [LARGE SCALE GENOMIC DNA]</scope>
    <source>
        <strain evidence="20 21">Jb2</strain>
    </source>
</reference>
<evidence type="ECO:0000256" key="5">
    <source>
        <dbReference type="ARBA" id="ARBA00010185"/>
    </source>
</evidence>
<evidence type="ECO:0000256" key="3">
    <source>
        <dbReference type="ARBA" id="ARBA00005119"/>
    </source>
</evidence>
<dbReference type="EC" id="2.7.7.41" evidence="6 18"/>
<protein>
    <recommendedName>
        <fullName evidence="7 18">Phosphatidate cytidylyltransferase</fullName>
        <ecNumber evidence="6 18">2.7.7.41</ecNumber>
    </recommendedName>
</protein>
<evidence type="ECO:0000256" key="10">
    <source>
        <dbReference type="ARBA" id="ARBA00022679"/>
    </source>
</evidence>
<keyword evidence="8" id="KW-1003">Cell membrane</keyword>
<dbReference type="GO" id="GO:0005886">
    <property type="term" value="C:plasma membrane"/>
    <property type="evidence" value="ECO:0007669"/>
    <property type="project" value="UniProtKB-SubCell"/>
</dbReference>
<evidence type="ECO:0000256" key="13">
    <source>
        <dbReference type="ARBA" id="ARBA00022989"/>
    </source>
</evidence>
<keyword evidence="14" id="KW-0443">Lipid metabolism</keyword>
<dbReference type="InterPro" id="IPR000374">
    <property type="entry name" value="PC_trans"/>
</dbReference>
<gene>
    <name evidence="20" type="ORF">E3202_00105</name>
</gene>
<evidence type="ECO:0000256" key="1">
    <source>
        <dbReference type="ARBA" id="ARBA00001698"/>
    </source>
</evidence>
<comment type="similarity">
    <text evidence="5 18">Belongs to the CDS family.</text>
</comment>
<keyword evidence="11 18" id="KW-0812">Transmembrane</keyword>
<dbReference type="PANTHER" id="PTHR46382">
    <property type="entry name" value="PHOSPHATIDATE CYTIDYLYLTRANSFERASE"/>
    <property type="match status" value="1"/>
</dbReference>
<keyword evidence="13 19" id="KW-1133">Transmembrane helix</keyword>
<evidence type="ECO:0000256" key="6">
    <source>
        <dbReference type="ARBA" id="ARBA00012487"/>
    </source>
</evidence>
<organism evidence="20 21">
    <name type="scientific">Oecophyllibacter saccharovorans</name>
    <dbReference type="NCBI Taxonomy" id="2558360"/>
    <lineage>
        <taxon>Bacteria</taxon>
        <taxon>Pseudomonadati</taxon>
        <taxon>Pseudomonadota</taxon>
        <taxon>Alphaproteobacteria</taxon>
        <taxon>Acetobacterales</taxon>
        <taxon>Acetobacteraceae</taxon>
        <taxon>Oecophyllibacter</taxon>
    </lineage>
</organism>
<dbReference type="GO" id="GO:0004605">
    <property type="term" value="F:phosphatidate cytidylyltransferase activity"/>
    <property type="evidence" value="ECO:0007669"/>
    <property type="project" value="UniProtKB-EC"/>
</dbReference>
<evidence type="ECO:0000256" key="15">
    <source>
        <dbReference type="ARBA" id="ARBA00023136"/>
    </source>
</evidence>
<keyword evidence="10 18" id="KW-0808">Transferase</keyword>
<comment type="pathway">
    <text evidence="4">Lipid metabolism.</text>
</comment>
<dbReference type="AlphaFoldDB" id="A0A506UPY9"/>
<evidence type="ECO:0000256" key="18">
    <source>
        <dbReference type="RuleBase" id="RU003938"/>
    </source>
</evidence>
<comment type="subcellular location">
    <subcellularLocation>
        <location evidence="2">Cell membrane</location>
        <topology evidence="2">Multi-pass membrane protein</topology>
    </subcellularLocation>
</comment>
<keyword evidence="16" id="KW-0594">Phospholipid biosynthesis</keyword>
<feature type="transmembrane region" description="Helical" evidence="19">
    <location>
        <begin position="104"/>
        <end position="121"/>
    </location>
</feature>
<dbReference type="UniPathway" id="UPA00557">
    <property type="reaction ID" value="UER00614"/>
</dbReference>
<dbReference type="EMBL" id="SORZ01000001">
    <property type="protein sequence ID" value="TPW35438.1"/>
    <property type="molecule type" value="Genomic_DNA"/>
</dbReference>
<keyword evidence="9" id="KW-0444">Lipid biosynthesis</keyword>
<proteinExistence type="inferred from homology"/>
<sequence length="264" mass="27682">MSDSSPAATARWGDLQKRVLSSLVLIPLAFFCLWRGGWVYDLMVMAIMAAMVWEAETLLGQDMHSWRGALFLLWPVCAALVALQHSWLCVAVLVGVAFMFGNLTSWPILISVVAGVSLLLLRAAPEGFWTVLFTIAVVVASDSCAYLTGRVVGGPKLAPAISPGKTVSGSLGGLLGAIVMGALVARAASGAWSLQAAGWAFVLAVAAQLGDLAESGFKRRLGVKDSGTLIPGHGGVLDRFDGILAAAPVAACILLLRHGLPFWQ</sequence>
<accession>A0A506UPY9</accession>
<feature type="transmembrane region" description="Helical" evidence="19">
    <location>
        <begin position="71"/>
        <end position="98"/>
    </location>
</feature>
<evidence type="ECO:0000256" key="11">
    <source>
        <dbReference type="ARBA" id="ARBA00022692"/>
    </source>
</evidence>
<dbReference type="Proteomes" id="UP000315037">
    <property type="component" value="Unassembled WGS sequence"/>
</dbReference>
<evidence type="ECO:0000256" key="7">
    <source>
        <dbReference type="ARBA" id="ARBA00019373"/>
    </source>
</evidence>
<feature type="transmembrane region" description="Helical" evidence="19">
    <location>
        <begin position="242"/>
        <end position="260"/>
    </location>
</feature>